<dbReference type="OrthoDB" id="664960at2759"/>
<keyword evidence="2" id="KW-1185">Reference proteome</keyword>
<accession>A0A8T0CIL0</accession>
<dbReference type="AlphaFoldDB" id="A0A8T0CIL0"/>
<comment type="caution">
    <text evidence="1">The sequence shown here is derived from an EMBL/GenBank/DDBJ whole genome shotgun (WGS) entry which is preliminary data.</text>
</comment>
<sequence length="162" mass="18621">MDTILGTIGLFVRKVTDVSVIKEKMDFLDRNMGMVSARKADISLELEQEERRPGKKRKREVELWMQNVGSVEDQVRKLRRKVKVARFFSRLMLADQVSGLAIEVDKLHEKGRFDSSLTLDVKPARGYELLRPGELPGQASQAKRDEIWDCSMNGEVLRVSTW</sequence>
<organism evidence="1 2">
    <name type="scientific">Corymbia citriodora subsp. variegata</name>
    <dbReference type="NCBI Taxonomy" id="360336"/>
    <lineage>
        <taxon>Eukaryota</taxon>
        <taxon>Viridiplantae</taxon>
        <taxon>Streptophyta</taxon>
        <taxon>Embryophyta</taxon>
        <taxon>Tracheophyta</taxon>
        <taxon>Spermatophyta</taxon>
        <taxon>Magnoliopsida</taxon>
        <taxon>eudicotyledons</taxon>
        <taxon>Gunneridae</taxon>
        <taxon>Pentapetalae</taxon>
        <taxon>rosids</taxon>
        <taxon>malvids</taxon>
        <taxon>Myrtales</taxon>
        <taxon>Myrtaceae</taxon>
        <taxon>Myrtoideae</taxon>
        <taxon>Eucalypteae</taxon>
        <taxon>Corymbia</taxon>
    </lineage>
</organism>
<evidence type="ECO:0000313" key="2">
    <source>
        <dbReference type="Proteomes" id="UP000806378"/>
    </source>
</evidence>
<evidence type="ECO:0000313" key="1">
    <source>
        <dbReference type="EMBL" id="KAF7847541.1"/>
    </source>
</evidence>
<dbReference type="Gramene" id="rna-gnl|WGS:JABURB|Cocit.L2858.1">
    <property type="protein sequence ID" value="cds-KAF7847541.1"/>
    <property type="gene ID" value="gene-BT93_L2858"/>
</dbReference>
<protein>
    <submittedName>
        <fullName evidence="1">Uncharacterized protein</fullName>
    </submittedName>
</protein>
<dbReference type="Proteomes" id="UP000806378">
    <property type="component" value="Unassembled WGS sequence"/>
</dbReference>
<gene>
    <name evidence="1" type="ORF">BT93_L2858</name>
</gene>
<name>A0A8T0CIL0_CORYI</name>
<proteinExistence type="predicted"/>
<reference evidence="1" key="1">
    <citation type="submission" date="2020-05" db="EMBL/GenBank/DDBJ databases">
        <title>WGS assembly of Corymbia citriodora subspecies variegata.</title>
        <authorList>
            <person name="Barry K."/>
            <person name="Hundley H."/>
            <person name="Shu S."/>
            <person name="Jenkins J."/>
            <person name="Grimwood J."/>
            <person name="Baten A."/>
        </authorList>
    </citation>
    <scope>NUCLEOTIDE SEQUENCE</scope>
    <source>
        <strain evidence="1">CV2-018</strain>
    </source>
</reference>
<dbReference type="EMBL" id="MU090719">
    <property type="protein sequence ID" value="KAF7847541.1"/>
    <property type="molecule type" value="Genomic_DNA"/>
</dbReference>